<keyword evidence="2" id="KW-0119">Carbohydrate metabolism</keyword>
<dbReference type="GO" id="GO:0005737">
    <property type="term" value="C:cytoplasm"/>
    <property type="evidence" value="ECO:0007669"/>
    <property type="project" value="InterPro"/>
</dbReference>
<proteinExistence type="predicted"/>
<evidence type="ECO:0000313" key="4">
    <source>
        <dbReference type="Proteomes" id="UP000886800"/>
    </source>
</evidence>
<dbReference type="GO" id="GO:0005996">
    <property type="term" value="P:monosaccharide metabolic process"/>
    <property type="evidence" value="ECO:0007669"/>
    <property type="project" value="InterPro"/>
</dbReference>
<dbReference type="Proteomes" id="UP000886800">
    <property type="component" value="Unassembled WGS sequence"/>
</dbReference>
<protein>
    <recommendedName>
        <fullName evidence="5">Fucose isomerase</fullName>
    </recommendedName>
</protein>
<dbReference type="GO" id="GO:0016861">
    <property type="term" value="F:intramolecular oxidoreductase activity, interconverting aldoses and ketoses"/>
    <property type="evidence" value="ECO:0007669"/>
    <property type="project" value="InterPro"/>
</dbReference>
<comment type="caution">
    <text evidence="3">The sequence shown here is derived from an EMBL/GenBank/DDBJ whole genome shotgun (WGS) entry which is preliminary data.</text>
</comment>
<organism evidence="3 4">
    <name type="scientific">Candidatus Anaerotruncus excrementipullorum</name>
    <dbReference type="NCBI Taxonomy" id="2838465"/>
    <lineage>
        <taxon>Bacteria</taxon>
        <taxon>Bacillati</taxon>
        <taxon>Bacillota</taxon>
        <taxon>Clostridia</taxon>
        <taxon>Eubacteriales</taxon>
        <taxon>Oscillospiraceae</taxon>
        <taxon>Anaerotruncus</taxon>
    </lineage>
</organism>
<dbReference type="PANTHER" id="PTHR36120:SF1">
    <property type="entry name" value="L-FUCOSE ISOMERASE C-TERMINAL DOMAIN-CONTAINING PROTEIN"/>
    <property type="match status" value="1"/>
</dbReference>
<gene>
    <name evidence="3" type="ORF">H9736_03005</name>
</gene>
<reference evidence="3" key="2">
    <citation type="submission" date="2021-04" db="EMBL/GenBank/DDBJ databases">
        <authorList>
            <person name="Gilroy R."/>
        </authorList>
    </citation>
    <scope>NUCLEOTIDE SEQUENCE</scope>
    <source>
        <strain evidence="3">CHK188-5543</strain>
    </source>
</reference>
<evidence type="ECO:0000256" key="2">
    <source>
        <dbReference type="ARBA" id="ARBA00023277"/>
    </source>
</evidence>
<dbReference type="AlphaFoldDB" id="A0A9D1WQS3"/>
<name>A0A9D1WQS3_9FIRM</name>
<accession>A0A9D1WQS3</accession>
<keyword evidence="1" id="KW-0413">Isomerase</keyword>
<evidence type="ECO:0008006" key="5">
    <source>
        <dbReference type="Google" id="ProtNLM"/>
    </source>
</evidence>
<evidence type="ECO:0000313" key="3">
    <source>
        <dbReference type="EMBL" id="HIX65197.1"/>
    </source>
</evidence>
<reference evidence="3" key="1">
    <citation type="journal article" date="2021" name="PeerJ">
        <title>Extensive microbial diversity within the chicken gut microbiome revealed by metagenomics and culture.</title>
        <authorList>
            <person name="Gilroy R."/>
            <person name="Ravi A."/>
            <person name="Getino M."/>
            <person name="Pursley I."/>
            <person name="Horton D.L."/>
            <person name="Alikhan N.F."/>
            <person name="Baker D."/>
            <person name="Gharbi K."/>
            <person name="Hall N."/>
            <person name="Watson M."/>
            <person name="Adriaenssens E.M."/>
            <person name="Foster-Nyarko E."/>
            <person name="Jarju S."/>
            <person name="Secka A."/>
            <person name="Antonio M."/>
            <person name="Oren A."/>
            <person name="Chaudhuri R.R."/>
            <person name="La Ragione R."/>
            <person name="Hildebrand F."/>
            <person name="Pallen M.J."/>
        </authorList>
    </citation>
    <scope>NUCLEOTIDE SEQUENCE</scope>
    <source>
        <strain evidence="3">CHK188-5543</strain>
    </source>
</reference>
<dbReference type="SUPFAM" id="SSF53743">
    <property type="entry name" value="FucI/AraA N-terminal and middle domains"/>
    <property type="match status" value="1"/>
</dbReference>
<dbReference type="EMBL" id="DXES01000060">
    <property type="protein sequence ID" value="HIX65197.1"/>
    <property type="molecule type" value="Genomic_DNA"/>
</dbReference>
<dbReference type="InterPro" id="IPR009015">
    <property type="entry name" value="Fucose_isomerase_N/cen_sf"/>
</dbReference>
<dbReference type="PANTHER" id="PTHR36120">
    <property type="entry name" value="FUCOSE ISOMERASE"/>
    <property type="match status" value="1"/>
</dbReference>
<evidence type="ECO:0000256" key="1">
    <source>
        <dbReference type="ARBA" id="ARBA00023235"/>
    </source>
</evidence>
<sequence>METLKIGLVSSSQLSFFGDKAGRYAVYAQQMEQLGRELGFDLYIHPGTVITPDEARAAVRALEAEQVDFILLQCTSYSAGTLAPIFARARAALGLWAIPEHGQSGPVLFNSFCSINMYSGIIGHYLKDYKIPIKWFYGDVDDRLFIDRLQITVRALRAIKRMRHAKVALVGGIAPGFDDLYDDERKLIRLFDGMQINRLHEYSEVRDRAVAYSQEQVSAEMEKLSAAANGVFDQRARLALETNARFSLAYDDFVKEYGYDALAVSCWPKFQNEFTYSVCAVVAGLNDKGIPTACEGDLTSAISMLLLKYIADDVCTLMDMSAFDREDDTVLMWHCGPTASRFCQKGGYQLSVNYTGMAHPEGSTEPFGCGVVRDLVCDPGQMTIGRIYGEADQLLVAGGSFLGDVKPSFCGSRGWMGDLTLNRKPISALDLVNTLLVQRFAHHYPIVPGDYTKELMEAMGWLGLKPVKAVPYEDYLQSPEE</sequence>